<keyword evidence="3" id="KW-0808">Transferase</keyword>
<dbReference type="PROSITE" id="PS50011">
    <property type="entry name" value="PROTEIN_KINASE_DOM"/>
    <property type="match status" value="1"/>
</dbReference>
<evidence type="ECO:0000259" key="10">
    <source>
        <dbReference type="PROSITE" id="PS50011"/>
    </source>
</evidence>
<dbReference type="RefSeq" id="XP_066801558.1">
    <property type="nucleotide sequence ID" value="XM_066948099.1"/>
</dbReference>
<keyword evidence="6" id="KW-0067">ATP-binding</keyword>
<dbReference type="KEGG" id="kne:92182263"/>
<organism evidence="11 12">
    <name type="scientific">Kwoniella newhampshirensis</name>
    <dbReference type="NCBI Taxonomy" id="1651941"/>
    <lineage>
        <taxon>Eukaryota</taxon>
        <taxon>Fungi</taxon>
        <taxon>Dikarya</taxon>
        <taxon>Basidiomycota</taxon>
        <taxon>Agaricomycotina</taxon>
        <taxon>Tremellomycetes</taxon>
        <taxon>Tremellales</taxon>
        <taxon>Cryptococcaceae</taxon>
        <taxon>Kwoniella</taxon>
    </lineage>
</organism>
<keyword evidence="2" id="KW-0723">Serine/threonine-protein kinase</keyword>
<dbReference type="PANTHER" id="PTHR24353">
    <property type="entry name" value="CYCLIC NUCLEOTIDE-DEPENDENT PROTEIN KINASE"/>
    <property type="match status" value="1"/>
</dbReference>
<dbReference type="SUPFAM" id="SSF56112">
    <property type="entry name" value="Protein kinase-like (PK-like)"/>
    <property type="match status" value="1"/>
</dbReference>
<feature type="region of interest" description="Disordered" evidence="9">
    <location>
        <begin position="490"/>
        <end position="515"/>
    </location>
</feature>
<dbReference type="InterPro" id="IPR000719">
    <property type="entry name" value="Prot_kinase_dom"/>
</dbReference>
<dbReference type="SMART" id="SM00220">
    <property type="entry name" value="S_TKc"/>
    <property type="match status" value="1"/>
</dbReference>
<evidence type="ECO:0000256" key="2">
    <source>
        <dbReference type="ARBA" id="ARBA00022527"/>
    </source>
</evidence>
<comment type="catalytic activity">
    <reaction evidence="8">
        <text>L-seryl-[protein] + ATP = O-phospho-L-seryl-[protein] + ADP + H(+)</text>
        <dbReference type="Rhea" id="RHEA:17989"/>
        <dbReference type="Rhea" id="RHEA-COMP:9863"/>
        <dbReference type="Rhea" id="RHEA-COMP:11604"/>
        <dbReference type="ChEBI" id="CHEBI:15378"/>
        <dbReference type="ChEBI" id="CHEBI:29999"/>
        <dbReference type="ChEBI" id="CHEBI:30616"/>
        <dbReference type="ChEBI" id="CHEBI:83421"/>
        <dbReference type="ChEBI" id="CHEBI:456216"/>
        <dbReference type="EC" id="2.7.11.11"/>
    </reaction>
</comment>
<keyword evidence="5" id="KW-0418">Kinase</keyword>
<gene>
    <name evidence="11" type="ORF">IAR55_005005</name>
</gene>
<accession>A0AAW0YIP6</accession>
<protein>
    <recommendedName>
        <fullName evidence="1">cAMP-dependent protein kinase</fullName>
        <ecNumber evidence="1">2.7.11.11</ecNumber>
    </recommendedName>
</protein>
<keyword evidence="12" id="KW-1185">Reference proteome</keyword>
<reference evidence="11 12" key="1">
    <citation type="journal article" date="2024" name="bioRxiv">
        <title>Comparative genomics of Cryptococcus and Kwoniella reveals pathogenesis evolution and contrasting karyotype dynamics via intercentromeric recombination or chromosome fusion.</title>
        <authorList>
            <person name="Coelho M.A."/>
            <person name="David-Palma M."/>
            <person name="Shea T."/>
            <person name="Bowers K."/>
            <person name="McGinley-Smith S."/>
            <person name="Mohammad A.W."/>
            <person name="Gnirke A."/>
            <person name="Yurkov A.M."/>
            <person name="Nowrousian M."/>
            <person name="Sun S."/>
            <person name="Cuomo C.A."/>
            <person name="Heitman J."/>
        </authorList>
    </citation>
    <scope>NUCLEOTIDE SEQUENCE [LARGE SCALE GENOMIC DNA]</scope>
    <source>
        <strain evidence="11 12">CBS 13917</strain>
    </source>
</reference>
<evidence type="ECO:0000256" key="5">
    <source>
        <dbReference type="ARBA" id="ARBA00022777"/>
    </source>
</evidence>
<dbReference type="Proteomes" id="UP001388673">
    <property type="component" value="Unassembled WGS sequence"/>
</dbReference>
<dbReference type="GeneID" id="92182263"/>
<dbReference type="AlphaFoldDB" id="A0AAW0YIP6"/>
<dbReference type="Pfam" id="PF00069">
    <property type="entry name" value="Pkinase"/>
    <property type="match status" value="1"/>
</dbReference>
<evidence type="ECO:0000256" key="7">
    <source>
        <dbReference type="ARBA" id="ARBA00047292"/>
    </source>
</evidence>
<dbReference type="EMBL" id="JBCAWK010000009">
    <property type="protein sequence ID" value="KAK8849670.1"/>
    <property type="molecule type" value="Genomic_DNA"/>
</dbReference>
<evidence type="ECO:0000256" key="4">
    <source>
        <dbReference type="ARBA" id="ARBA00022741"/>
    </source>
</evidence>
<evidence type="ECO:0000313" key="12">
    <source>
        <dbReference type="Proteomes" id="UP001388673"/>
    </source>
</evidence>
<comment type="catalytic activity">
    <reaction evidence="7">
        <text>L-threonyl-[protein] + ATP = O-phospho-L-threonyl-[protein] + ADP + H(+)</text>
        <dbReference type="Rhea" id="RHEA:46608"/>
        <dbReference type="Rhea" id="RHEA-COMP:11060"/>
        <dbReference type="Rhea" id="RHEA-COMP:11605"/>
        <dbReference type="ChEBI" id="CHEBI:15378"/>
        <dbReference type="ChEBI" id="CHEBI:30013"/>
        <dbReference type="ChEBI" id="CHEBI:30616"/>
        <dbReference type="ChEBI" id="CHEBI:61977"/>
        <dbReference type="ChEBI" id="CHEBI:456216"/>
        <dbReference type="EC" id="2.7.11.11"/>
    </reaction>
</comment>
<dbReference type="InterPro" id="IPR011009">
    <property type="entry name" value="Kinase-like_dom_sf"/>
</dbReference>
<feature type="compositionally biased region" description="Basic and acidic residues" evidence="9">
    <location>
        <begin position="495"/>
        <end position="515"/>
    </location>
</feature>
<dbReference type="GO" id="GO:0005524">
    <property type="term" value="F:ATP binding"/>
    <property type="evidence" value="ECO:0007669"/>
    <property type="project" value="UniProtKB-KW"/>
</dbReference>
<keyword evidence="4" id="KW-0547">Nucleotide-binding</keyword>
<dbReference type="Gene3D" id="3.30.200.20">
    <property type="entry name" value="Phosphorylase Kinase, domain 1"/>
    <property type="match status" value="1"/>
</dbReference>
<dbReference type="Gene3D" id="1.10.510.10">
    <property type="entry name" value="Transferase(Phosphotransferase) domain 1"/>
    <property type="match status" value="1"/>
</dbReference>
<evidence type="ECO:0000256" key="9">
    <source>
        <dbReference type="SAM" id="MobiDB-lite"/>
    </source>
</evidence>
<dbReference type="GO" id="GO:0004691">
    <property type="term" value="F:cAMP-dependent protein kinase activity"/>
    <property type="evidence" value="ECO:0007669"/>
    <property type="project" value="UniProtKB-EC"/>
</dbReference>
<name>A0AAW0YIP6_9TREE</name>
<evidence type="ECO:0000256" key="1">
    <source>
        <dbReference type="ARBA" id="ARBA00012444"/>
    </source>
</evidence>
<dbReference type="EC" id="2.7.11.11" evidence="1"/>
<dbReference type="PROSITE" id="PS00108">
    <property type="entry name" value="PROTEIN_KINASE_ST"/>
    <property type="match status" value="1"/>
</dbReference>
<evidence type="ECO:0000256" key="6">
    <source>
        <dbReference type="ARBA" id="ARBA00022840"/>
    </source>
</evidence>
<sequence length="639" mass="71625">MSSELSYPHRHQLLTDLLKECSVPALKGSFRVPLRAPQSFDIALLDEVRSVALDALLLRGWSRKGKQKEDDDIFHRLDDLRLQKSDFETIGRLGDGQYGVIDAVRCRLNGRVYAMKTMSKAAAIRAGPQLSLAIERHIHMLSHSSDEPSPIPKLVAAFQSEDTLSMVTTYAACGSLWDCMCSTTAVDNVPGIMTENELRWWASQMVTAIEWVHARGFVHRDIKPHNFLVDVNGRLLLTDFGSAAQLHVPLFSTDRSFVPKPLCAVPVGTPDYIAPEILLIAEELVVEAAQNRTDEHDTVHRLKEERGYDSTVDWWSLGATLYEMFTGRAPFWTESIERTYQLLIHYQGHLQLPDSTSPALHRLLQGYEDGEAKNLGCLRPEISTQPVSFPKAIDLHSLSFGEYGTSDVDEFTFNHFFDASRSTDITTPSNETATVGSDNAEVLTRWLGWSWDPDPDFFSFNQSSTQVTSNRLLPTQNEHFVTPARSCYSSSALEKGQRPSSKDEHALTRSHDRPRLLSERQAFEELIHCVQMSARKRISGGSQSSFDRSPWPRRLVDASPTPAPHTRDASRAIGFTSQEHLSSRYVAHTVAAMDASHIQARHISRIGVTPFSDLENRHASIQHNLDAVCTENPHGVFLT</sequence>
<evidence type="ECO:0000256" key="3">
    <source>
        <dbReference type="ARBA" id="ARBA00022679"/>
    </source>
</evidence>
<dbReference type="InterPro" id="IPR008271">
    <property type="entry name" value="Ser/Thr_kinase_AS"/>
</dbReference>
<proteinExistence type="predicted"/>
<feature type="domain" description="Protein kinase" evidence="10">
    <location>
        <begin position="87"/>
        <end position="388"/>
    </location>
</feature>
<evidence type="ECO:0000313" key="11">
    <source>
        <dbReference type="EMBL" id="KAK8849670.1"/>
    </source>
</evidence>
<evidence type="ECO:0000256" key="8">
    <source>
        <dbReference type="ARBA" id="ARBA00047454"/>
    </source>
</evidence>
<comment type="caution">
    <text evidence="11">The sequence shown here is derived from an EMBL/GenBank/DDBJ whole genome shotgun (WGS) entry which is preliminary data.</text>
</comment>